<gene>
    <name evidence="3" type="ORF">M3P05_00555</name>
</gene>
<organism evidence="3 4">
    <name type="scientific">Parendozoicomonas callyspongiae</name>
    <dbReference type="NCBI Taxonomy" id="2942213"/>
    <lineage>
        <taxon>Bacteria</taxon>
        <taxon>Pseudomonadati</taxon>
        <taxon>Pseudomonadota</taxon>
        <taxon>Gammaproteobacteria</taxon>
        <taxon>Oceanospirillales</taxon>
        <taxon>Endozoicomonadaceae</taxon>
        <taxon>Parendozoicomonas</taxon>
    </lineage>
</organism>
<keyword evidence="2" id="KW-0732">Signal</keyword>
<feature type="compositionally biased region" description="Low complexity" evidence="1">
    <location>
        <begin position="70"/>
        <end position="86"/>
    </location>
</feature>
<feature type="compositionally biased region" description="Basic and acidic residues" evidence="1">
    <location>
        <begin position="54"/>
        <end position="64"/>
    </location>
</feature>
<dbReference type="Proteomes" id="UP001203338">
    <property type="component" value="Unassembled WGS sequence"/>
</dbReference>
<accession>A0ABT0PAP6</accession>
<feature type="chain" id="PRO_5046624155" evidence="2">
    <location>
        <begin position="33"/>
        <end position="446"/>
    </location>
</feature>
<keyword evidence="4" id="KW-1185">Reference proteome</keyword>
<name>A0ABT0PAP6_9GAMM</name>
<feature type="signal peptide" evidence="2">
    <location>
        <begin position="1"/>
        <end position="32"/>
    </location>
</feature>
<evidence type="ECO:0000313" key="4">
    <source>
        <dbReference type="Proteomes" id="UP001203338"/>
    </source>
</evidence>
<feature type="region of interest" description="Disordered" evidence="1">
    <location>
        <begin position="54"/>
        <end position="141"/>
    </location>
</feature>
<dbReference type="RefSeq" id="WP_249697276.1">
    <property type="nucleotide sequence ID" value="NZ_JAMFLX010000001.1"/>
</dbReference>
<dbReference type="EMBL" id="JAMFLX010000001">
    <property type="protein sequence ID" value="MCL6268440.1"/>
    <property type="molecule type" value="Genomic_DNA"/>
</dbReference>
<comment type="caution">
    <text evidence="3">The sequence shown here is derived from an EMBL/GenBank/DDBJ whole genome shotgun (WGS) entry which is preliminary data.</text>
</comment>
<feature type="compositionally biased region" description="Basic and acidic residues" evidence="1">
    <location>
        <begin position="121"/>
        <end position="134"/>
    </location>
</feature>
<evidence type="ECO:0000313" key="3">
    <source>
        <dbReference type="EMBL" id="MCL6268440.1"/>
    </source>
</evidence>
<evidence type="ECO:0000256" key="1">
    <source>
        <dbReference type="SAM" id="MobiDB-lite"/>
    </source>
</evidence>
<protein>
    <submittedName>
        <fullName evidence="3">Uncharacterized protein</fullName>
    </submittedName>
</protein>
<reference evidence="3 4" key="1">
    <citation type="submission" date="2022-05" db="EMBL/GenBank/DDBJ databases">
        <authorList>
            <person name="Park J.-S."/>
        </authorList>
    </citation>
    <scope>NUCLEOTIDE SEQUENCE [LARGE SCALE GENOMIC DNA]</scope>
    <source>
        <strain evidence="3 4">2012CJ34-2</strain>
    </source>
</reference>
<evidence type="ECO:0000256" key="2">
    <source>
        <dbReference type="SAM" id="SignalP"/>
    </source>
</evidence>
<feature type="compositionally biased region" description="Polar residues" evidence="1">
    <location>
        <begin position="110"/>
        <end position="120"/>
    </location>
</feature>
<proteinExistence type="predicted"/>
<sequence>MKRNNIMNQPLKVIGMLVAISATMTVSEASYAAVSSTIKDAWYGSSHLSVRDKGARTLHGRDNTEGGGTSSQTVTTRSSNTNTHTSTSEHRPSYQRNPAEQSEVDKQLNEVEQQLTSSSEKLSDLKKQKAEAQTKLDAAPEDQSILAELNAINKEIEDEEDQMRRAKQKSDSLNERDTIFDDSLMDSVLNYATKYGYENEALVQFDFYKEKVRKAYANLYNRLPYRSAPLSREEDSGDLAVPRLTKEVFASTPVFAGVLDQQPNRTPVMGIRFKVETYNDEGHPVTCGAENDFDGYFHVAVSDSTKSNRWKTTLSLKDVLSQDNRELVDVCLKKIPSNETWWKMLPIVGEYGFNTVFSSDSVFVKGISRKEDLESNLTIQQMETILLLVRHGEVTVMRPEEDSYKLVLAGSEQARQALLDSLKAAKPEGPTVLKNGGKVVTAEDFK</sequence>